<feature type="compositionally biased region" description="Low complexity" evidence="6">
    <location>
        <begin position="78"/>
        <end position="97"/>
    </location>
</feature>
<comment type="subcellular location">
    <subcellularLocation>
        <location evidence="1">Nucleus</location>
    </subcellularLocation>
</comment>
<keyword evidence="5" id="KW-0539">Nucleus</keyword>
<evidence type="ECO:0000313" key="9">
    <source>
        <dbReference type="Proteomes" id="UP000053958"/>
    </source>
</evidence>
<evidence type="ECO:0000256" key="4">
    <source>
        <dbReference type="ARBA" id="ARBA00023163"/>
    </source>
</evidence>
<dbReference type="AlphaFoldDB" id="A0A0F4Z486"/>
<feature type="compositionally biased region" description="Polar residues" evidence="6">
    <location>
        <begin position="39"/>
        <end position="48"/>
    </location>
</feature>
<dbReference type="InterPro" id="IPR038491">
    <property type="entry name" value="Velvet_dom_sf"/>
</dbReference>
<dbReference type="InterPro" id="IPR021740">
    <property type="entry name" value="Velvet"/>
</dbReference>
<dbReference type="OrthoDB" id="3056235at2759"/>
<keyword evidence="3" id="KW-0805">Transcription regulation</keyword>
<evidence type="ECO:0000256" key="5">
    <source>
        <dbReference type="ARBA" id="ARBA00023242"/>
    </source>
</evidence>
<protein>
    <submittedName>
        <fullName evidence="8">Velvet complex protein</fullName>
    </submittedName>
</protein>
<feature type="compositionally biased region" description="Pro residues" evidence="6">
    <location>
        <begin position="189"/>
        <end position="205"/>
    </location>
</feature>
<feature type="region of interest" description="Disordered" evidence="6">
    <location>
        <begin position="185"/>
        <end position="207"/>
    </location>
</feature>
<proteinExistence type="predicted"/>
<evidence type="ECO:0000256" key="3">
    <source>
        <dbReference type="ARBA" id="ARBA00023015"/>
    </source>
</evidence>
<feature type="compositionally biased region" description="Polar residues" evidence="6">
    <location>
        <begin position="105"/>
        <end position="117"/>
    </location>
</feature>
<dbReference type="RefSeq" id="XP_013331523.1">
    <property type="nucleotide sequence ID" value="XM_013476069.1"/>
</dbReference>
<keyword evidence="9" id="KW-1185">Reference proteome</keyword>
<evidence type="ECO:0000256" key="6">
    <source>
        <dbReference type="SAM" id="MobiDB-lite"/>
    </source>
</evidence>
<dbReference type="InterPro" id="IPR037525">
    <property type="entry name" value="Velvet_dom"/>
</dbReference>
<comment type="caution">
    <text evidence="8">The sequence shown here is derived from an EMBL/GenBank/DDBJ whole genome shotgun (WGS) entry which is preliminary data.</text>
</comment>
<dbReference type="GO" id="GO:0005634">
    <property type="term" value="C:nucleus"/>
    <property type="evidence" value="ECO:0007669"/>
    <property type="project" value="UniProtKB-SubCell"/>
</dbReference>
<evidence type="ECO:0000259" key="7">
    <source>
        <dbReference type="PROSITE" id="PS51821"/>
    </source>
</evidence>
<accession>A0A0F4Z486</accession>
<feature type="compositionally biased region" description="Basic and acidic residues" evidence="6">
    <location>
        <begin position="118"/>
        <end position="133"/>
    </location>
</feature>
<evidence type="ECO:0000313" key="8">
    <source>
        <dbReference type="EMBL" id="KKA24911.1"/>
    </source>
</evidence>
<dbReference type="GeneID" id="25313409"/>
<keyword evidence="2" id="KW-0749">Sporulation</keyword>
<keyword evidence="4" id="KW-0804">Transcription</keyword>
<organism evidence="8 9">
    <name type="scientific">Rasamsonia emersonii (strain ATCC 16479 / CBS 393.64 / IMI 116815)</name>
    <dbReference type="NCBI Taxonomy" id="1408163"/>
    <lineage>
        <taxon>Eukaryota</taxon>
        <taxon>Fungi</taxon>
        <taxon>Dikarya</taxon>
        <taxon>Ascomycota</taxon>
        <taxon>Pezizomycotina</taxon>
        <taxon>Eurotiomycetes</taxon>
        <taxon>Eurotiomycetidae</taxon>
        <taxon>Eurotiales</taxon>
        <taxon>Trichocomaceae</taxon>
        <taxon>Rasamsonia</taxon>
    </lineage>
</organism>
<dbReference type="PROSITE" id="PS51821">
    <property type="entry name" value="VELVET"/>
    <property type="match status" value="1"/>
</dbReference>
<reference evidence="8 9" key="1">
    <citation type="submission" date="2015-04" db="EMBL/GenBank/DDBJ databases">
        <authorList>
            <person name="Heijne W.H."/>
            <person name="Fedorova N.D."/>
            <person name="Nierman W.C."/>
            <person name="Vollebregt A.W."/>
            <person name="Zhao Z."/>
            <person name="Wu L."/>
            <person name="Kumar M."/>
            <person name="Stam H."/>
            <person name="van den Berg M.A."/>
            <person name="Pel H.J."/>
        </authorList>
    </citation>
    <scope>NUCLEOTIDE SEQUENCE [LARGE SCALE GENOMIC DNA]</scope>
    <source>
        <strain evidence="8 9">CBS 393.64</strain>
    </source>
</reference>
<feature type="region of interest" description="Disordered" evidence="6">
    <location>
        <begin position="329"/>
        <end position="350"/>
    </location>
</feature>
<name>A0A0F4Z486_RASE3</name>
<evidence type="ECO:0000256" key="1">
    <source>
        <dbReference type="ARBA" id="ARBA00004123"/>
    </source>
</evidence>
<gene>
    <name evidence="8" type="ORF">T310_1057</name>
</gene>
<dbReference type="GO" id="GO:0030435">
    <property type="term" value="P:sporulation resulting in formation of a cellular spore"/>
    <property type="evidence" value="ECO:0007669"/>
    <property type="project" value="UniProtKB-KW"/>
</dbReference>
<dbReference type="EMBL" id="LASV01000043">
    <property type="protein sequence ID" value="KKA24911.1"/>
    <property type="molecule type" value="Genomic_DNA"/>
</dbReference>
<dbReference type="STRING" id="1408163.A0A0F4Z486"/>
<dbReference type="PANTHER" id="PTHR33572:SF17">
    <property type="entry name" value="SEXUAL DEVELOPMENT REGULATOR VELC"/>
    <property type="match status" value="1"/>
</dbReference>
<feature type="region of interest" description="Disordered" evidence="6">
    <location>
        <begin position="288"/>
        <end position="311"/>
    </location>
</feature>
<sequence>MSYNRPDVNRGPSTSGSIHPLPSPASTASYLFPQGSGLPLQSWQSQQSRYEEPYSPRSQAPLEYRIPSRPSLSDYQLPSPATSSRHSISSSSTYSAYQPDHGTWRQHSVGSPYSSMQVDHKAMSVQHSDREISPQRPGAGGKLFASGNQDSPEMNATSYHVTSNEISNQKHRTSSSGIPLGFERLLHPQSPPPQSFPLSPQPSPPVTASRFRLHIRQQPVAGRACAAGEKDRRPIDPPPILQLLIVDFDPDSENDRLLLQDPRFAVGCLLYSVTHGQLVHCTHVVEPSAKAPSTRASRDSDASARGQQQWRSVQMLSGRSYVSPFYVDKEPDPATAPAHPSSTGRAGDAVRPAASTMPATFFVFADLSVRTAGVYRLKFRLMDWGSVMDTGTSQPVLAEVWSDPFRVCSSKDFPGMRRSSHLAERLRELGVKDLKARKGKGRGEAKQRTKVIVNDGVTKKKDIHWPFLLV</sequence>
<dbReference type="Pfam" id="PF11754">
    <property type="entry name" value="Velvet"/>
    <property type="match status" value="1"/>
</dbReference>
<evidence type="ECO:0000256" key="2">
    <source>
        <dbReference type="ARBA" id="ARBA00022969"/>
    </source>
</evidence>
<dbReference type="Proteomes" id="UP000053958">
    <property type="component" value="Unassembled WGS sequence"/>
</dbReference>
<dbReference type="PANTHER" id="PTHR33572">
    <property type="entry name" value="SPORE DEVELOPMENT REGULATOR VOSA"/>
    <property type="match status" value="1"/>
</dbReference>
<dbReference type="Gene3D" id="2.60.40.3960">
    <property type="entry name" value="Velvet domain"/>
    <property type="match status" value="1"/>
</dbReference>
<feature type="region of interest" description="Disordered" evidence="6">
    <location>
        <begin position="1"/>
        <end position="140"/>
    </location>
</feature>
<feature type="domain" description="Velvet" evidence="7">
    <location>
        <begin position="206"/>
        <end position="436"/>
    </location>
</feature>